<proteinExistence type="predicted"/>
<sequence length="141" mass="15064">MLGALALVVAMPAAAAPAGNDLRVELTGIRSAKGVVHLCLSGDPSRYLDCKGDKGALWRTVPAGQAGRFDLGAVKPGTYALLVVHDENNNGKLDMTLGIPREGFGFSNNPALRPRAPKWDEIRFTVPATASVQRIRVRYVL</sequence>
<feature type="chain" id="PRO_5045828009" evidence="1">
    <location>
        <begin position="16"/>
        <end position="141"/>
    </location>
</feature>
<evidence type="ECO:0000313" key="2">
    <source>
        <dbReference type="EMBL" id="GAA4026231.1"/>
    </source>
</evidence>
<dbReference type="Pfam" id="PF09912">
    <property type="entry name" value="DUF2141"/>
    <property type="match status" value="1"/>
</dbReference>
<accession>A0ABP7THC2</accession>
<dbReference type="EMBL" id="BAABBR010000001">
    <property type="protein sequence ID" value="GAA4026231.1"/>
    <property type="molecule type" value="Genomic_DNA"/>
</dbReference>
<dbReference type="Proteomes" id="UP001424459">
    <property type="component" value="Unassembled WGS sequence"/>
</dbReference>
<name>A0ABP7THC2_9SPHN</name>
<protein>
    <submittedName>
        <fullName evidence="2">DUF2141 domain-containing protein</fullName>
    </submittedName>
</protein>
<keyword evidence="3" id="KW-1185">Reference proteome</keyword>
<keyword evidence="1" id="KW-0732">Signal</keyword>
<evidence type="ECO:0000256" key="1">
    <source>
        <dbReference type="SAM" id="SignalP"/>
    </source>
</evidence>
<dbReference type="InterPro" id="IPR018673">
    <property type="entry name" value="DUF2141"/>
</dbReference>
<organism evidence="2 3">
    <name type="scientific">Sphingomonas rosea</name>
    <dbReference type="NCBI Taxonomy" id="335605"/>
    <lineage>
        <taxon>Bacteria</taxon>
        <taxon>Pseudomonadati</taxon>
        <taxon>Pseudomonadota</taxon>
        <taxon>Alphaproteobacteria</taxon>
        <taxon>Sphingomonadales</taxon>
        <taxon>Sphingomonadaceae</taxon>
        <taxon>Sphingomonas</taxon>
    </lineage>
</organism>
<evidence type="ECO:0000313" key="3">
    <source>
        <dbReference type="Proteomes" id="UP001424459"/>
    </source>
</evidence>
<reference evidence="3" key="1">
    <citation type="journal article" date="2019" name="Int. J. Syst. Evol. Microbiol.">
        <title>The Global Catalogue of Microorganisms (GCM) 10K type strain sequencing project: providing services to taxonomists for standard genome sequencing and annotation.</title>
        <authorList>
            <consortium name="The Broad Institute Genomics Platform"/>
            <consortium name="The Broad Institute Genome Sequencing Center for Infectious Disease"/>
            <person name="Wu L."/>
            <person name="Ma J."/>
        </authorList>
    </citation>
    <scope>NUCLEOTIDE SEQUENCE [LARGE SCALE GENOMIC DNA]</scope>
    <source>
        <strain evidence="3">JCM 17564</strain>
    </source>
</reference>
<gene>
    <name evidence="2" type="ORF">GCM10022281_01010</name>
</gene>
<comment type="caution">
    <text evidence="2">The sequence shown here is derived from an EMBL/GenBank/DDBJ whole genome shotgun (WGS) entry which is preliminary data.</text>
</comment>
<feature type="signal peptide" evidence="1">
    <location>
        <begin position="1"/>
        <end position="15"/>
    </location>
</feature>